<proteinExistence type="predicted"/>
<accession>A0AC61DBT2</accession>
<comment type="caution">
    <text evidence="1">The sequence shown here is derived from an EMBL/GenBank/DDBJ whole genome shotgun (WGS) entry which is preliminary data.</text>
</comment>
<dbReference type="Proteomes" id="UP000224460">
    <property type="component" value="Unassembled WGS sequence"/>
</dbReference>
<reference evidence="1" key="1">
    <citation type="submission" date="2017-10" db="EMBL/GenBank/DDBJ databases">
        <title>Genome sequence of cellulolytic Lachnospiraceae bacterium XHS1971 isolated from hotspring sediment.</title>
        <authorList>
            <person name="Vasudevan G."/>
            <person name="Joshi A.J."/>
            <person name="Hivarkar S."/>
            <person name="Lanjekar V.B."/>
            <person name="Dhakephalkar P.K."/>
            <person name="Dagar S."/>
        </authorList>
    </citation>
    <scope>NUCLEOTIDE SEQUENCE</scope>
    <source>
        <strain evidence="1">XHS1971</strain>
    </source>
</reference>
<name>A0AC61DBT2_9FIRM</name>
<protein>
    <submittedName>
        <fullName evidence="1">Uncharacterized protein</fullName>
    </submittedName>
</protein>
<evidence type="ECO:0000313" key="1">
    <source>
        <dbReference type="EMBL" id="PHV70385.1"/>
    </source>
</evidence>
<keyword evidence="2" id="KW-1185">Reference proteome</keyword>
<organism evidence="1 2">
    <name type="scientific">Sporanaerobium hydrogeniformans</name>
    <dbReference type="NCBI Taxonomy" id="3072179"/>
    <lineage>
        <taxon>Bacteria</taxon>
        <taxon>Bacillati</taxon>
        <taxon>Bacillota</taxon>
        <taxon>Clostridia</taxon>
        <taxon>Lachnospirales</taxon>
        <taxon>Lachnospiraceae</taxon>
        <taxon>Sporanaerobium</taxon>
    </lineage>
</organism>
<dbReference type="EMBL" id="PEDL01000011">
    <property type="protein sequence ID" value="PHV70385.1"/>
    <property type="molecule type" value="Genomic_DNA"/>
</dbReference>
<evidence type="ECO:0000313" key="2">
    <source>
        <dbReference type="Proteomes" id="UP000224460"/>
    </source>
</evidence>
<gene>
    <name evidence="1" type="ORF">CS063_10930</name>
</gene>
<sequence length="553" mass="63032">MLKKLLIGGILVVGAIFIGIKMMPVGEKIDPLVYFDEFKNNGINLVYKDQRIDLEEPVLLEDAKIYVSYDFARNYVSDTIYYDKTEKILTITTLEELLRMTPDSKEGVLNGETISLEAPIIERGGKLYLPESLLEERFKVDVYVTLEDQLFVAVDLKEARETAKVKSKTELRTHPQYKSTYMDNLQRGEQVVIYKEEGEFLRVQSEKGFIGFIPKGAVKERTQQAGLTVEEEILPKPSNPLNEKVKLVWDQLGSKNPGNWGTSKYDHVTQANVISPTWFEFADEKGNLIDRGTVEYVQEAKKRGLQVWPLISHNFTEPALTRTILTSTKKRQHVIDQLIEKAEFYGVDGLNIDIENVQSDFSAEWIQFMRELSVQVKSKGFTLSVDIYMPSNWSNHYARVELAQVCDYFIVMAYDQHWSGSEVAGSVAELPWVEEGLQKNLEEVPKSKLVLGIPFFTRVWEETAEGLKSVPYGMAPAQNLVNNWGVEPVLDPNSGQRYAQVQKEGSLFKVWLEDESSIKQRIGLVNEYDLAGYAAWKLGLETPTIWNILAEIE</sequence>